<sequence length="56" mass="6341">MFIEILFSICYNSTVTASDTRYGREVLCMEFALSFIIAVTAGVVCHYVIKWLDGDK</sequence>
<evidence type="ECO:0000313" key="2">
    <source>
        <dbReference type="EMBL" id="EET59795.1"/>
    </source>
</evidence>
<protein>
    <recommendedName>
        <fullName evidence="4">Molybdenum cofactor biosynthesis protein MoaD</fullName>
    </recommendedName>
</protein>
<reference evidence="2" key="1">
    <citation type="submission" date="2009-07" db="EMBL/GenBank/DDBJ databases">
        <authorList>
            <person name="Weinstock G."/>
            <person name="Sodergren E."/>
            <person name="Clifton S."/>
            <person name="Fulton L."/>
            <person name="Fulton B."/>
            <person name="Courtney L."/>
            <person name="Fronick C."/>
            <person name="Harrison M."/>
            <person name="Strong C."/>
            <person name="Farmer C."/>
            <person name="Delahaunty K."/>
            <person name="Markovic C."/>
            <person name="Hall O."/>
            <person name="Minx P."/>
            <person name="Tomlinson C."/>
            <person name="Mitreva M."/>
            <person name="Nelson J."/>
            <person name="Hou S."/>
            <person name="Wollam A."/>
            <person name="Pepin K.H."/>
            <person name="Johnson M."/>
            <person name="Bhonagiri V."/>
            <person name="Nash W.E."/>
            <person name="Warren W."/>
            <person name="Chinwalla A."/>
            <person name="Mardis E.R."/>
            <person name="Wilson R.K."/>
        </authorList>
    </citation>
    <scope>NUCLEOTIDE SEQUENCE [LARGE SCALE GENOMIC DNA]</scope>
    <source>
        <strain evidence="2">DSM 14469</strain>
    </source>
</reference>
<feature type="transmembrane region" description="Helical" evidence="1">
    <location>
        <begin position="31"/>
        <end position="49"/>
    </location>
</feature>
<gene>
    <name evidence="2" type="ORF">BRYFOR_08169</name>
</gene>
<evidence type="ECO:0008006" key="4">
    <source>
        <dbReference type="Google" id="ProtNLM"/>
    </source>
</evidence>
<proteinExistence type="predicted"/>
<dbReference type="EMBL" id="ACCL02000015">
    <property type="protein sequence ID" value="EET59795.1"/>
    <property type="molecule type" value="Genomic_DNA"/>
</dbReference>
<keyword evidence="3" id="KW-1185">Reference proteome</keyword>
<keyword evidence="1" id="KW-0812">Transmembrane</keyword>
<comment type="caution">
    <text evidence="2">The sequence shown here is derived from an EMBL/GenBank/DDBJ whole genome shotgun (WGS) entry which is preliminary data.</text>
</comment>
<dbReference type="AlphaFoldDB" id="C6LHQ5"/>
<accession>C6LHQ5</accession>
<keyword evidence="1" id="KW-1133">Transmembrane helix</keyword>
<evidence type="ECO:0000256" key="1">
    <source>
        <dbReference type="SAM" id="Phobius"/>
    </source>
</evidence>
<name>C6LHQ5_9FIRM</name>
<evidence type="ECO:0000313" key="3">
    <source>
        <dbReference type="Proteomes" id="UP000005561"/>
    </source>
</evidence>
<organism evidence="2 3">
    <name type="scientific">Marvinbryantia formatexigens DSM 14469</name>
    <dbReference type="NCBI Taxonomy" id="478749"/>
    <lineage>
        <taxon>Bacteria</taxon>
        <taxon>Bacillati</taxon>
        <taxon>Bacillota</taxon>
        <taxon>Clostridia</taxon>
        <taxon>Lachnospirales</taxon>
        <taxon>Lachnospiraceae</taxon>
        <taxon>Marvinbryantia</taxon>
    </lineage>
</organism>
<dbReference type="Proteomes" id="UP000005561">
    <property type="component" value="Unassembled WGS sequence"/>
</dbReference>
<keyword evidence="1" id="KW-0472">Membrane</keyword>